<dbReference type="EMBL" id="JAOWKX010000008">
    <property type="protein sequence ID" value="MCV2885998.1"/>
    <property type="molecule type" value="Genomic_DNA"/>
</dbReference>
<dbReference type="PROSITE" id="PS50887">
    <property type="entry name" value="GGDEF"/>
    <property type="match status" value="1"/>
</dbReference>
<organism evidence="5 6">
    <name type="scientific">Fluctibacter corallii</name>
    <dbReference type="NCBI Taxonomy" id="2984329"/>
    <lineage>
        <taxon>Bacteria</taxon>
        <taxon>Pseudomonadati</taxon>
        <taxon>Pseudomonadota</taxon>
        <taxon>Gammaproteobacteria</taxon>
        <taxon>Alteromonadales</taxon>
        <taxon>Alteromonadaceae</taxon>
        <taxon>Fluctibacter</taxon>
    </lineage>
</organism>
<feature type="transmembrane region" description="Helical" evidence="3">
    <location>
        <begin position="168"/>
        <end position="185"/>
    </location>
</feature>
<feature type="domain" description="GGDEF" evidence="4">
    <location>
        <begin position="234"/>
        <end position="365"/>
    </location>
</feature>
<feature type="transmembrane region" description="Helical" evidence="3">
    <location>
        <begin position="113"/>
        <end position="130"/>
    </location>
</feature>
<dbReference type="CDD" id="cd01949">
    <property type="entry name" value="GGDEF"/>
    <property type="match status" value="1"/>
</dbReference>
<reference evidence="5 6" key="1">
    <citation type="submission" date="2022-10" db="EMBL/GenBank/DDBJ databases">
        <title>Aestuariibacter sp. AA17 isolated from Montipora capitata coral fragment.</title>
        <authorList>
            <person name="Emsley S.A."/>
            <person name="Pfannmuller K.M."/>
            <person name="Loughran R.M."/>
            <person name="Shlafstein M."/>
            <person name="Papke E."/>
            <person name="Saw J.H."/>
            <person name="Ushijima B."/>
            <person name="Videau P."/>
        </authorList>
    </citation>
    <scope>NUCLEOTIDE SEQUENCE [LARGE SCALE GENOMIC DNA]</scope>
    <source>
        <strain evidence="5 6">AA17</strain>
    </source>
</reference>
<dbReference type="Gene3D" id="3.30.70.270">
    <property type="match status" value="1"/>
</dbReference>
<evidence type="ECO:0000313" key="6">
    <source>
        <dbReference type="Proteomes" id="UP001652504"/>
    </source>
</evidence>
<feature type="transmembrane region" description="Helical" evidence="3">
    <location>
        <begin position="29"/>
        <end position="50"/>
    </location>
</feature>
<dbReference type="NCBIfam" id="TIGR00254">
    <property type="entry name" value="GGDEF"/>
    <property type="match status" value="1"/>
</dbReference>
<dbReference type="InterPro" id="IPR029787">
    <property type="entry name" value="Nucleotide_cyclase"/>
</dbReference>
<dbReference type="InterPro" id="IPR043128">
    <property type="entry name" value="Rev_trsase/Diguanyl_cyclase"/>
</dbReference>
<comment type="caution">
    <text evidence="5">The sequence shown here is derived from an EMBL/GenBank/DDBJ whole genome shotgun (WGS) entry which is preliminary data.</text>
</comment>
<sequence>MLNKTKAAFNTFLTLGVHRGRTPEVNRQIFVINLFSIVGLCIVSALALSAYIRQEFVLAVVLTASSIAMYISHRLVEVTKPFTGYRVAGNFLLYCLMLLMAFLVVTGGRENTGPLWIFLVPPVALFFGGLKKGLRDIGLFTSVIFILLFLLPDTIALTQYSYGFKSRLLLSFLTLTFLAGFYEYSRSESYKRMKQLSDEFERQARSDSLTKLPNRRSMREHLDYEFSRSQRAKQTMSVMLCDIDHFKSINDEHGHDGGDYTLIELSQLFRDTLRKQDIVARWGGEEFIFLLPETNQHDAYILAEKLRKRVENYGFKYKGTPFTLTVSIGIAEVEHHLSVDKAISLADHFMYQAKREGRNKTLPIF</sequence>
<dbReference type="EC" id="2.7.7.65" evidence="1"/>
<dbReference type="PANTHER" id="PTHR45138:SF9">
    <property type="entry name" value="DIGUANYLATE CYCLASE DGCM-RELATED"/>
    <property type="match status" value="1"/>
</dbReference>
<keyword evidence="6" id="KW-1185">Reference proteome</keyword>
<dbReference type="Proteomes" id="UP001652504">
    <property type="component" value="Unassembled WGS sequence"/>
</dbReference>
<dbReference type="Pfam" id="PF00990">
    <property type="entry name" value="GGDEF"/>
    <property type="match status" value="1"/>
</dbReference>
<evidence type="ECO:0000256" key="3">
    <source>
        <dbReference type="SAM" id="Phobius"/>
    </source>
</evidence>
<dbReference type="InterPro" id="IPR050469">
    <property type="entry name" value="Diguanylate_Cyclase"/>
</dbReference>
<feature type="transmembrane region" description="Helical" evidence="3">
    <location>
        <begin position="88"/>
        <end position="107"/>
    </location>
</feature>
<dbReference type="InterPro" id="IPR000160">
    <property type="entry name" value="GGDEF_dom"/>
</dbReference>
<dbReference type="RefSeq" id="WP_263713289.1">
    <property type="nucleotide sequence ID" value="NZ_JAOWKX010000008.1"/>
</dbReference>
<feature type="transmembrane region" description="Helical" evidence="3">
    <location>
        <begin position="137"/>
        <end position="162"/>
    </location>
</feature>
<comment type="catalytic activity">
    <reaction evidence="2">
        <text>2 GTP = 3',3'-c-di-GMP + 2 diphosphate</text>
        <dbReference type="Rhea" id="RHEA:24898"/>
        <dbReference type="ChEBI" id="CHEBI:33019"/>
        <dbReference type="ChEBI" id="CHEBI:37565"/>
        <dbReference type="ChEBI" id="CHEBI:58805"/>
        <dbReference type="EC" id="2.7.7.65"/>
    </reaction>
</comment>
<keyword evidence="3" id="KW-0472">Membrane</keyword>
<name>A0ABT3ABE9_9ALTE</name>
<accession>A0ABT3ABE9</accession>
<protein>
    <recommendedName>
        <fullName evidence="1">diguanylate cyclase</fullName>
        <ecNumber evidence="1">2.7.7.65</ecNumber>
    </recommendedName>
</protein>
<evidence type="ECO:0000256" key="2">
    <source>
        <dbReference type="ARBA" id="ARBA00034247"/>
    </source>
</evidence>
<feature type="transmembrane region" description="Helical" evidence="3">
    <location>
        <begin position="56"/>
        <end position="76"/>
    </location>
</feature>
<keyword evidence="3" id="KW-1133">Transmembrane helix</keyword>
<dbReference type="PANTHER" id="PTHR45138">
    <property type="entry name" value="REGULATORY COMPONENTS OF SENSORY TRANSDUCTION SYSTEM"/>
    <property type="match status" value="1"/>
</dbReference>
<proteinExistence type="predicted"/>
<dbReference type="SMART" id="SM00267">
    <property type="entry name" value="GGDEF"/>
    <property type="match status" value="1"/>
</dbReference>
<keyword evidence="3" id="KW-0812">Transmembrane</keyword>
<evidence type="ECO:0000256" key="1">
    <source>
        <dbReference type="ARBA" id="ARBA00012528"/>
    </source>
</evidence>
<evidence type="ECO:0000313" key="5">
    <source>
        <dbReference type="EMBL" id="MCV2885998.1"/>
    </source>
</evidence>
<gene>
    <name evidence="5" type="ORF">OE749_14995</name>
</gene>
<dbReference type="SUPFAM" id="SSF55073">
    <property type="entry name" value="Nucleotide cyclase"/>
    <property type="match status" value="1"/>
</dbReference>
<evidence type="ECO:0000259" key="4">
    <source>
        <dbReference type="PROSITE" id="PS50887"/>
    </source>
</evidence>